<keyword evidence="4" id="KW-0963">Cytoplasm</keyword>
<feature type="active site" description="Proton acceptor" evidence="4">
    <location>
        <position position="68"/>
    </location>
</feature>
<dbReference type="GO" id="GO:0047429">
    <property type="term" value="F:nucleoside triphosphate diphosphatase activity"/>
    <property type="evidence" value="ECO:0007669"/>
    <property type="project" value="UniProtKB-EC"/>
</dbReference>
<dbReference type="GO" id="GO:0005737">
    <property type="term" value="C:cytoplasm"/>
    <property type="evidence" value="ECO:0007669"/>
    <property type="project" value="UniProtKB-SubCell"/>
</dbReference>
<keyword evidence="2 4" id="KW-0378">Hydrolase</keyword>
<reference evidence="5" key="1">
    <citation type="submission" date="2020-06" db="EMBL/GenBank/DDBJ databases">
        <title>Legume-microbial interactions unlock mineral nutrients during tropical forest succession.</title>
        <authorList>
            <person name="Epihov D.Z."/>
        </authorList>
    </citation>
    <scope>NUCLEOTIDE SEQUENCE [LARGE SCALE GENOMIC DNA]</scope>
    <source>
        <strain evidence="5">Pan2503</strain>
    </source>
</reference>
<gene>
    <name evidence="5" type="primary">maf</name>
    <name evidence="5" type="ORF">HRJ53_02465</name>
</gene>
<dbReference type="Gene3D" id="3.90.950.10">
    <property type="match status" value="1"/>
</dbReference>
<comment type="catalytic activity">
    <reaction evidence="4">
        <text>a ribonucleoside 5'-triphosphate + H2O = a ribonucleoside 5'-phosphate + diphosphate + H(+)</text>
        <dbReference type="Rhea" id="RHEA:23996"/>
        <dbReference type="ChEBI" id="CHEBI:15377"/>
        <dbReference type="ChEBI" id="CHEBI:15378"/>
        <dbReference type="ChEBI" id="CHEBI:33019"/>
        <dbReference type="ChEBI" id="CHEBI:58043"/>
        <dbReference type="ChEBI" id="CHEBI:61557"/>
        <dbReference type="EC" id="3.6.1.9"/>
    </reaction>
</comment>
<comment type="catalytic activity">
    <reaction evidence="4">
        <text>a 2'-deoxyribonucleoside 5'-triphosphate + H2O = a 2'-deoxyribonucleoside 5'-phosphate + diphosphate + H(+)</text>
        <dbReference type="Rhea" id="RHEA:44644"/>
        <dbReference type="ChEBI" id="CHEBI:15377"/>
        <dbReference type="ChEBI" id="CHEBI:15378"/>
        <dbReference type="ChEBI" id="CHEBI:33019"/>
        <dbReference type="ChEBI" id="CHEBI:61560"/>
        <dbReference type="ChEBI" id="CHEBI:65317"/>
        <dbReference type="EC" id="3.6.1.9"/>
    </reaction>
</comment>
<dbReference type="PANTHER" id="PTHR43213">
    <property type="entry name" value="BIFUNCTIONAL DTTP/UTP PYROPHOSPHATASE/METHYLTRANSFERASE PROTEIN-RELATED"/>
    <property type="match status" value="1"/>
</dbReference>
<keyword evidence="3 4" id="KW-0546">Nucleotide metabolism</keyword>
<evidence type="ECO:0000256" key="2">
    <source>
        <dbReference type="ARBA" id="ARBA00022801"/>
    </source>
</evidence>
<accession>A0A7V8SV58</accession>
<comment type="subcellular location">
    <subcellularLocation>
        <location evidence="4">Cytoplasm</location>
    </subcellularLocation>
</comment>
<comment type="function">
    <text evidence="4">Nucleoside triphosphate pyrophosphatase. May have a dual role in cell division arrest and in preventing the incorporation of modified nucleotides into cellular nucleic acids.</text>
</comment>
<evidence type="ECO:0000313" key="6">
    <source>
        <dbReference type="Proteomes" id="UP000567293"/>
    </source>
</evidence>
<comment type="similarity">
    <text evidence="4">Belongs to the Maf family.</text>
</comment>
<dbReference type="EMBL" id="JACDQQ010000250">
    <property type="protein sequence ID" value="MBA0083835.1"/>
    <property type="molecule type" value="Genomic_DNA"/>
</dbReference>
<evidence type="ECO:0000313" key="5">
    <source>
        <dbReference type="EMBL" id="MBA0083835.1"/>
    </source>
</evidence>
<dbReference type="EC" id="3.6.1.9" evidence="4"/>
<dbReference type="InterPro" id="IPR029001">
    <property type="entry name" value="ITPase-like_fam"/>
</dbReference>
<dbReference type="InterPro" id="IPR003697">
    <property type="entry name" value="Maf-like"/>
</dbReference>
<dbReference type="GO" id="GO:0009117">
    <property type="term" value="P:nucleotide metabolic process"/>
    <property type="evidence" value="ECO:0007669"/>
    <property type="project" value="UniProtKB-KW"/>
</dbReference>
<dbReference type="AlphaFoldDB" id="A0A7V8SV58"/>
<dbReference type="CDD" id="cd00555">
    <property type="entry name" value="Maf"/>
    <property type="match status" value="1"/>
</dbReference>
<dbReference type="HAMAP" id="MF_00528">
    <property type="entry name" value="Maf"/>
    <property type="match status" value="1"/>
</dbReference>
<proteinExistence type="inferred from homology"/>
<comment type="caution">
    <text evidence="4">Lacks conserved residue(s) required for the propagation of feature annotation.</text>
</comment>
<sequence>MKIVLASASQFRKRALDMLGVPYEICPSRIDEKAIRDNDPASLTRKLAEEKARKVASEHLDAVVVSGDAVVSKAGRIYEKPRNLAEAAQFLRELSGGEFQFVTALAVMHSQTRRMLSTVEVSDISFRPLAEGEIQSYIEKYSVLNYAGAFESDAVLFFADRICGSYNFVTALPVSRLIVFLRAQGIKI</sequence>
<dbReference type="PANTHER" id="PTHR43213:SF5">
    <property type="entry name" value="BIFUNCTIONAL DTTP_UTP PYROPHOSPHATASE_METHYLTRANSFERASE PROTEIN-RELATED"/>
    <property type="match status" value="1"/>
</dbReference>
<evidence type="ECO:0000256" key="1">
    <source>
        <dbReference type="ARBA" id="ARBA00001968"/>
    </source>
</evidence>
<evidence type="ECO:0000256" key="4">
    <source>
        <dbReference type="HAMAP-Rule" id="MF_00528"/>
    </source>
</evidence>
<dbReference type="NCBIfam" id="TIGR00172">
    <property type="entry name" value="maf"/>
    <property type="match status" value="1"/>
</dbReference>
<dbReference type="PIRSF" id="PIRSF006305">
    <property type="entry name" value="Maf"/>
    <property type="match status" value="1"/>
</dbReference>
<evidence type="ECO:0000256" key="3">
    <source>
        <dbReference type="ARBA" id="ARBA00023080"/>
    </source>
</evidence>
<organism evidence="5 6">
    <name type="scientific">Candidatus Acidiferrum panamense</name>
    <dbReference type="NCBI Taxonomy" id="2741543"/>
    <lineage>
        <taxon>Bacteria</taxon>
        <taxon>Pseudomonadati</taxon>
        <taxon>Acidobacteriota</taxon>
        <taxon>Terriglobia</taxon>
        <taxon>Candidatus Acidiferrales</taxon>
        <taxon>Candidatus Acidiferrum</taxon>
    </lineage>
</organism>
<comment type="cofactor">
    <cofactor evidence="1 4">
        <name>a divalent metal cation</name>
        <dbReference type="ChEBI" id="CHEBI:60240"/>
    </cofactor>
</comment>
<name>A0A7V8SV58_9BACT</name>
<keyword evidence="6" id="KW-1185">Reference proteome</keyword>
<comment type="caution">
    <text evidence="5">The sequence shown here is derived from an EMBL/GenBank/DDBJ whole genome shotgun (WGS) entry which is preliminary data.</text>
</comment>
<dbReference type="Pfam" id="PF02545">
    <property type="entry name" value="Maf"/>
    <property type="match status" value="1"/>
</dbReference>
<dbReference type="Proteomes" id="UP000567293">
    <property type="component" value="Unassembled WGS sequence"/>
</dbReference>
<protein>
    <recommendedName>
        <fullName evidence="4">Nucleoside triphosphate pyrophosphatase</fullName>
        <ecNumber evidence="4">3.6.1.9</ecNumber>
    </recommendedName>
    <alternativeName>
        <fullName evidence="4">Nucleotide pyrophosphatase</fullName>
        <shortName evidence="4">Nucleotide PPase</shortName>
    </alternativeName>
</protein>
<dbReference type="SUPFAM" id="SSF52972">
    <property type="entry name" value="ITPase-like"/>
    <property type="match status" value="1"/>
</dbReference>